<dbReference type="Gene3D" id="2.40.100.10">
    <property type="entry name" value="Cyclophilin-like"/>
    <property type="match status" value="1"/>
</dbReference>
<evidence type="ECO:0000313" key="5">
    <source>
        <dbReference type="EMBL" id="TMM32330.1"/>
    </source>
</evidence>
<keyword evidence="1" id="KW-0547">Nucleotide-binding</keyword>
<dbReference type="SUPFAM" id="SSF160467">
    <property type="entry name" value="PH0987 N-terminal domain-like"/>
    <property type="match status" value="1"/>
</dbReference>
<evidence type="ECO:0000256" key="1">
    <source>
        <dbReference type="ARBA" id="ARBA00022741"/>
    </source>
</evidence>
<proteinExistence type="predicted"/>
<dbReference type="GO" id="GO:0005524">
    <property type="term" value="F:ATP binding"/>
    <property type="evidence" value="ECO:0007669"/>
    <property type="project" value="UniProtKB-KW"/>
</dbReference>
<dbReference type="AlphaFoldDB" id="A0A5S3NAN8"/>
<dbReference type="EMBL" id="VANR01000001">
    <property type="protein sequence ID" value="TMM32330.1"/>
    <property type="molecule type" value="Genomic_DNA"/>
</dbReference>
<dbReference type="EC" id="3.5.2.9" evidence="5"/>
<dbReference type="NCBIfam" id="TIGR00370">
    <property type="entry name" value="5-oxoprolinase subunit PxpB"/>
    <property type="match status" value="1"/>
</dbReference>
<evidence type="ECO:0000259" key="4">
    <source>
        <dbReference type="SMART" id="SM00796"/>
    </source>
</evidence>
<evidence type="ECO:0000256" key="3">
    <source>
        <dbReference type="ARBA" id="ARBA00022840"/>
    </source>
</evidence>
<dbReference type="GO" id="GO:0017168">
    <property type="term" value="F:5-oxoprolinase (ATP-hydrolyzing) activity"/>
    <property type="evidence" value="ECO:0007669"/>
    <property type="project" value="UniProtKB-EC"/>
</dbReference>
<reference evidence="5 6" key="1">
    <citation type="submission" date="2019-05" db="EMBL/GenBank/DDBJ databases">
        <title>Polaribacter aestuariivivens sp. nov., isolated from a tidal flat.</title>
        <authorList>
            <person name="Yoon J.-H."/>
        </authorList>
    </citation>
    <scope>NUCLEOTIDE SEQUENCE [LARGE SCALE GENOMIC DNA]</scope>
    <source>
        <strain evidence="5 6">DBTF-3</strain>
    </source>
</reference>
<dbReference type="SUPFAM" id="SSF50891">
    <property type="entry name" value="Cyclophilin-like"/>
    <property type="match status" value="1"/>
</dbReference>
<keyword evidence="6" id="KW-1185">Reference proteome</keyword>
<keyword evidence="3" id="KW-0067">ATP-binding</keyword>
<dbReference type="OrthoDB" id="9778567at2"/>
<dbReference type="RefSeq" id="WP_138534542.1">
    <property type="nucleotide sequence ID" value="NZ_VANR01000001.1"/>
</dbReference>
<dbReference type="Pfam" id="PF02682">
    <property type="entry name" value="CT_C_D"/>
    <property type="match status" value="1"/>
</dbReference>
<comment type="caution">
    <text evidence="5">The sequence shown here is derived from an EMBL/GenBank/DDBJ whole genome shotgun (WGS) entry which is preliminary data.</text>
</comment>
<dbReference type="PANTHER" id="PTHR34698">
    <property type="entry name" value="5-OXOPROLINASE SUBUNIT B"/>
    <property type="match status" value="1"/>
</dbReference>
<sequence>MFDKITYKPFGEKAILIEWEPRIAVEISEEILLFQSKIKAKKNNSIVDYIVAYNSLTLIFKHQIHSFQIEVEHLKKIYASKTKTFKKASFLWEIPVCYDLEFGIDLLEMSEKLNLQTSEIIKLHTQSLYRVYFVGFLPGFLYLGGLDEKIHFNRKSNPRLKVPKGAVGIGGKQTGVYPSESAGGWNIIGKTPIDFFNINKQQPCFANSGDFIKFVEISKNDFLKIQKEVKQNTYTVSKTFKI</sequence>
<dbReference type="SMART" id="SM00796">
    <property type="entry name" value="AHS1"/>
    <property type="match status" value="1"/>
</dbReference>
<name>A0A5S3NAN8_9FLAO</name>
<evidence type="ECO:0000256" key="2">
    <source>
        <dbReference type="ARBA" id="ARBA00022801"/>
    </source>
</evidence>
<dbReference type="InterPro" id="IPR003833">
    <property type="entry name" value="CT_C_D"/>
</dbReference>
<dbReference type="Proteomes" id="UP000307140">
    <property type="component" value="Unassembled WGS sequence"/>
</dbReference>
<dbReference type="InterPro" id="IPR029000">
    <property type="entry name" value="Cyclophilin-like_dom_sf"/>
</dbReference>
<protein>
    <submittedName>
        <fullName evidence="5">5-oxoprolinase subunit PxpB</fullName>
        <ecNumber evidence="5">3.5.2.9</ecNumber>
    </submittedName>
</protein>
<evidence type="ECO:0000313" key="6">
    <source>
        <dbReference type="Proteomes" id="UP000307140"/>
    </source>
</evidence>
<feature type="domain" description="Carboxyltransferase" evidence="4">
    <location>
        <begin position="5"/>
        <end position="206"/>
    </location>
</feature>
<keyword evidence="2 5" id="KW-0378">Hydrolase</keyword>
<organism evidence="5 6">
    <name type="scientific">Polaribacter aestuariivivens</name>
    <dbReference type="NCBI Taxonomy" id="2304626"/>
    <lineage>
        <taxon>Bacteria</taxon>
        <taxon>Pseudomonadati</taxon>
        <taxon>Bacteroidota</taxon>
        <taxon>Flavobacteriia</taxon>
        <taxon>Flavobacteriales</taxon>
        <taxon>Flavobacteriaceae</taxon>
    </lineage>
</organism>
<dbReference type="InterPro" id="IPR010016">
    <property type="entry name" value="PxpB"/>
</dbReference>
<gene>
    <name evidence="5" type="primary">pxpB</name>
    <name evidence="5" type="ORF">FDT66_02360</name>
</gene>
<accession>A0A5S3NAN8</accession>
<dbReference type="Gene3D" id="3.30.1360.40">
    <property type="match status" value="1"/>
</dbReference>
<dbReference type="PANTHER" id="PTHR34698:SF2">
    <property type="entry name" value="5-OXOPROLINASE SUBUNIT B"/>
    <property type="match status" value="1"/>
</dbReference>